<proteinExistence type="predicted"/>
<protein>
    <submittedName>
        <fullName evidence="1">Uncharacterized protein</fullName>
    </submittedName>
</protein>
<gene>
    <name evidence="1" type="ORF">LEP1GSC079_1534</name>
</gene>
<comment type="caution">
    <text evidence="1">The sequence shown here is derived from an EMBL/GenBank/DDBJ whole genome shotgun (WGS) entry which is preliminary data.</text>
</comment>
<name>A0A0F6I9D4_LEPIR</name>
<accession>A0A0F6I9D4</accession>
<dbReference type="Proteomes" id="UP000012164">
    <property type="component" value="Unassembled WGS sequence"/>
</dbReference>
<reference evidence="1 2" key="1">
    <citation type="submission" date="2013-01" db="EMBL/GenBank/DDBJ databases">
        <authorList>
            <person name="Harkins D.M."/>
            <person name="Durkin A.S."/>
            <person name="Brinkac L.M."/>
            <person name="Haft D.H."/>
            <person name="Selengut J.D."/>
            <person name="Sanka R."/>
            <person name="DePew J."/>
            <person name="Purushe J."/>
            <person name="Peacock S.J."/>
            <person name="Thaipadungpanit J."/>
            <person name="Wuthiekanun V.W."/>
            <person name="Day N.P."/>
            <person name="Vinetz J.M."/>
            <person name="Sutton G.G."/>
            <person name="Nierman W.C."/>
            <person name="Fouts D.E."/>
        </authorList>
    </citation>
    <scope>NUCLEOTIDE SEQUENCE [LARGE SCALE GENOMIC DNA]</scope>
    <source>
        <strain evidence="1 2">FPW1039</strain>
    </source>
</reference>
<organism evidence="1 2">
    <name type="scientific">Leptospira interrogans str. FPW1039</name>
    <dbReference type="NCBI Taxonomy" id="1193040"/>
    <lineage>
        <taxon>Bacteria</taxon>
        <taxon>Pseudomonadati</taxon>
        <taxon>Spirochaetota</taxon>
        <taxon>Spirochaetia</taxon>
        <taxon>Leptospirales</taxon>
        <taxon>Leptospiraceae</taxon>
        <taxon>Leptospira</taxon>
    </lineage>
</organism>
<dbReference type="EMBL" id="AKWR02000217">
    <property type="protein sequence ID" value="EMJ34659.1"/>
    <property type="molecule type" value="Genomic_DNA"/>
</dbReference>
<dbReference type="AlphaFoldDB" id="A0A0F6I9D4"/>
<evidence type="ECO:0000313" key="2">
    <source>
        <dbReference type="Proteomes" id="UP000012164"/>
    </source>
</evidence>
<sequence>MKTKSFPDFNLLSNTIIEQPKTRPIGKRFAELTRPYLADP</sequence>
<evidence type="ECO:0000313" key="1">
    <source>
        <dbReference type="EMBL" id="EMJ34659.1"/>
    </source>
</evidence>